<feature type="domain" description="Fibronectin type-III" evidence="6">
    <location>
        <begin position="1742"/>
        <end position="1833"/>
    </location>
</feature>
<keyword evidence="2" id="KW-0326">Glycosidase</keyword>
<feature type="domain" description="Fibronectin type-III" evidence="6">
    <location>
        <begin position="1646"/>
        <end position="1736"/>
    </location>
</feature>
<dbReference type="InterPro" id="IPR003961">
    <property type="entry name" value="FN3_dom"/>
</dbReference>
<sequence>MTHHGPARGRRWPSVVGALAAPAALIAMAVVYPGATVSQVDLNDASVWVTRGPSMQLARWNAQVGELNAGLVAEQPGFDVQQDGDQVMLVQPGSISRVDPASVTIAGTATVASDDQVSMAHGVVSVLQPDGDLWVLPLDEVGTLDTTTEPDVRLGPGASAVVSRTSGDVLATTSSGQLHRLRLDPAVSDRVVGSMRGQTSPAQSATAVGDVLVTVTGTTVHTPTASVDLAQWGPDLVLQQPGPRADSVLVATPDALLEVPLSGGPVVAHRQGGSGAPAAPVRVAGCANGAWAAVRASYLQVCGDRTRTVDLEGMTGGAELRFRVNRDVVVLNDVSGNLWAPTVDATLRQANWREVVPEEQTDTGQQASDQRSTQTLQAECTPQSAPARAVDDSYGVRPGRTTILSVIDNDSASDCGLLAISDLDPLPASFGTIVPIYGGRAIQLVTAAGASGAVRFTYTVTDGRGASAPSTATVTLEVVPDGVNRPPRQQRVSQVQVERGATGTFDVLPDFVDPDGDQLVLLGATVDGGGSVRTRQDGELTFSSDGTTLGRRTVQLLVGDGQATATGELQVDIRPAGSLAPVIDPVHAVTYVGQPVTVRPLDSVRSASREPVRLAGVDELTGATITPDLAAGTFTFSAARAGTYYVSFVVTAAPQQTTGVARIDVAEKPQSVEPPTAVLDVALLPPGGEVVVDPLANDVDPGGAVLVLQSVDVPEGSGLEVAVLNHQLVRISATRTLSGPVTVPYTISNGAAAATGELRVKPIDASSTQQPPVVPDVVATVRTGGVVTIPVLDGAYDPDGDPLHLERTLVQPPEEGQGLMFVSGDVLRYQAPDTPMRVHATFQVSDPESNATAARVTVEVHASDRTSKSPPHPKDLTARVFEAETIRIPIPLTGIDPDGDGVSLLGQDKAPSKGRIVNQGADWLEYEALPGELGTDTFSYAVEDWVGQRAVATIRVGIAARPQAPAQVVARNDDVTVRPGQSVAVRVLANDVDTSGGTLTLDPELQMAAGTDAHVDNRRIVVRTPLEPATLQIAYTASNARGGRDSAVLTVVVDPDAPILAPLAQDVVVPATQTLNASSVEVNVLEVADNPSGPLSDLRVSVDSSAADVAHVTPSGTVVVALGPQPRTLPYLLTNVAPDAGGVSSYAFITVPALGDFPPVRRPGAPDLVVLAGASLSISLDEQIQVAPGRTVRVADPTAVSATKSDGSDLVVDSRTLRYRAVKTYAGPASITVPVSDGPADDPTARTAVLTLPITVLAFEDHPPTFTPSVLDVPQGESTRVDLTAFTSAPIGAQSPQSTYAYLLTSSPPRGVTMTLDGSVLTLSVATSVARGTVGGVGLSIDYGGLGALPAQVDFRVVASSKPLARVVDQRIGTGVRGQVTAVRALAGAFNPFPAPLTLMAAVPDDPASGQAWVEGDQVMIRPAADFLGPMAVRFRVRDVTADPDREVEGRITLVVRGRPDAPAAPRISEVGDQTVTLAWDAPPANGEPITGYRVTAEPGGPTVDCPSTTCTVAGLTNDVDYTFTVVAQNAVGDSDPSPASGPARPDVKPAAPGAPTLAWGDAKVTASWEPPANTGSPIREYQVEISPAPSAGTAVVTSASTSVSFAGLTNGTSYTVRVRAVNDAPDPGDWSMWSTPQVPAAVPSAPGGVTATRSKVGPGGTQITVTWAPAAAHGDPVSGYEVRVDGAVTSVGGDATSYTFPAQRGQTYQIDVRASNKAGAGAWASTTGEIWTAPGAVTGLVVSDDSLEPTPFGQAAVQVRWTAPADTGGVPLSGYDVSVDGAQPVRVGPDQTSVRLTGLAGGDHTVSVLAVNTKGAAGPAVSASVTLRTVPQQPTDVRGENLPDSAQVQFTWQPGVDGGSAITGYRYELVRTPPAAPDGSTPPPVTVTGSVATPALVVDGTGGETLTLTVWALNAEGASLASATAQVVVVDDSTPPTTPPPTPPPPTDSPTTPPPTTPPPTTPPPTDSPTTPPPAP</sequence>
<evidence type="ECO:0000259" key="6">
    <source>
        <dbReference type="PROSITE" id="PS50853"/>
    </source>
</evidence>
<dbReference type="RefSeq" id="WP_304599484.1">
    <property type="nucleotide sequence ID" value="NZ_JAUQYP010000001.1"/>
</dbReference>
<dbReference type="Pfam" id="PF17963">
    <property type="entry name" value="Big_9"/>
    <property type="match status" value="6"/>
</dbReference>
<evidence type="ECO:0000256" key="2">
    <source>
        <dbReference type="ARBA" id="ARBA00023295"/>
    </source>
</evidence>
<dbReference type="Pfam" id="PF00041">
    <property type="entry name" value="fn3"/>
    <property type="match status" value="3"/>
</dbReference>
<evidence type="ECO:0000256" key="5">
    <source>
        <dbReference type="SAM" id="Phobius"/>
    </source>
</evidence>
<gene>
    <name evidence="7" type="ORF">Q6348_01050</name>
</gene>
<feature type="compositionally biased region" description="Pro residues" evidence="4">
    <location>
        <begin position="1937"/>
        <end position="1977"/>
    </location>
</feature>
<keyword evidence="3" id="KW-0624">Polysaccharide degradation</keyword>
<dbReference type="PROSITE" id="PS50853">
    <property type="entry name" value="FN3"/>
    <property type="match status" value="5"/>
</dbReference>
<dbReference type="SMART" id="SM00060">
    <property type="entry name" value="FN3"/>
    <property type="match status" value="5"/>
</dbReference>
<keyword evidence="1" id="KW-0677">Repeat</keyword>
<keyword evidence="5" id="KW-0812">Transmembrane</keyword>
<feature type="region of interest" description="Disordered" evidence="4">
    <location>
        <begin position="356"/>
        <end position="394"/>
    </location>
</feature>
<dbReference type="InterPro" id="IPR050964">
    <property type="entry name" value="Striated_Muscle_Regulatory"/>
</dbReference>
<keyword evidence="8" id="KW-1185">Reference proteome</keyword>
<keyword evidence="5" id="KW-0472">Membrane</keyword>
<feature type="compositionally biased region" description="Polar residues" evidence="4">
    <location>
        <begin position="362"/>
        <end position="384"/>
    </location>
</feature>
<feature type="transmembrane region" description="Helical" evidence="5">
    <location>
        <begin position="12"/>
        <end position="32"/>
    </location>
</feature>
<dbReference type="EMBL" id="JAUQYP010000001">
    <property type="protein sequence ID" value="MDO8105780.1"/>
    <property type="molecule type" value="Genomic_DNA"/>
</dbReference>
<feature type="domain" description="Fibronectin type-III" evidence="6">
    <location>
        <begin position="1552"/>
        <end position="1642"/>
    </location>
</feature>
<keyword evidence="2" id="KW-0378">Hydrolase</keyword>
<comment type="caution">
    <text evidence="7">The sequence shown here is derived from an EMBL/GenBank/DDBJ whole genome shotgun (WGS) entry which is preliminary data.</text>
</comment>
<dbReference type="Proteomes" id="UP001232536">
    <property type="component" value="Unassembled WGS sequence"/>
</dbReference>
<keyword evidence="5" id="KW-1133">Transmembrane helix</keyword>
<proteinExistence type="predicted"/>
<dbReference type="PANTHER" id="PTHR13817">
    <property type="entry name" value="TITIN"/>
    <property type="match status" value="1"/>
</dbReference>
<dbReference type="InterPro" id="IPR013783">
    <property type="entry name" value="Ig-like_fold"/>
</dbReference>
<evidence type="ECO:0000313" key="8">
    <source>
        <dbReference type="Proteomes" id="UP001232536"/>
    </source>
</evidence>
<organism evidence="7 8">
    <name type="scientific">Actinotalea lenta</name>
    <dbReference type="NCBI Taxonomy" id="3064654"/>
    <lineage>
        <taxon>Bacteria</taxon>
        <taxon>Bacillati</taxon>
        <taxon>Actinomycetota</taxon>
        <taxon>Actinomycetes</taxon>
        <taxon>Micrococcales</taxon>
        <taxon>Cellulomonadaceae</taxon>
        <taxon>Actinotalea</taxon>
    </lineage>
</organism>
<evidence type="ECO:0000256" key="3">
    <source>
        <dbReference type="ARBA" id="ARBA00023326"/>
    </source>
</evidence>
<dbReference type="SUPFAM" id="SSF49265">
    <property type="entry name" value="Fibronectin type III"/>
    <property type="match status" value="3"/>
</dbReference>
<name>A0ABT9D4X3_9CELL</name>
<keyword evidence="3" id="KW-0119">Carbohydrate metabolism</keyword>
<dbReference type="PANTHER" id="PTHR13817:SF73">
    <property type="entry name" value="FIBRONECTIN TYPE-III DOMAIN-CONTAINING PROTEIN"/>
    <property type="match status" value="1"/>
</dbReference>
<feature type="domain" description="Fibronectin type-III" evidence="6">
    <location>
        <begin position="1462"/>
        <end position="1551"/>
    </location>
</feature>
<evidence type="ECO:0000256" key="4">
    <source>
        <dbReference type="SAM" id="MobiDB-lite"/>
    </source>
</evidence>
<dbReference type="InterPro" id="IPR036116">
    <property type="entry name" value="FN3_sf"/>
</dbReference>
<reference evidence="7 8" key="1">
    <citation type="submission" date="2023-07" db="EMBL/GenBank/DDBJ databases">
        <title>Description of novel actinomycetes strains, isolated from tidal flat sediment.</title>
        <authorList>
            <person name="Lu C."/>
        </authorList>
    </citation>
    <scope>NUCLEOTIDE SEQUENCE [LARGE SCALE GENOMIC DNA]</scope>
    <source>
        <strain evidence="7 8">SYSU T00b441</strain>
    </source>
</reference>
<protein>
    <submittedName>
        <fullName evidence="7">Fibronectin type III domain-containing protein</fullName>
    </submittedName>
</protein>
<evidence type="ECO:0000313" key="7">
    <source>
        <dbReference type="EMBL" id="MDO8105780.1"/>
    </source>
</evidence>
<feature type="domain" description="Fibronectin type-III" evidence="6">
    <location>
        <begin position="1834"/>
        <end position="1938"/>
    </location>
</feature>
<feature type="region of interest" description="Disordered" evidence="4">
    <location>
        <begin position="1533"/>
        <end position="1558"/>
    </location>
</feature>
<feature type="region of interest" description="Disordered" evidence="4">
    <location>
        <begin position="1931"/>
        <end position="1977"/>
    </location>
</feature>
<dbReference type="Gene3D" id="2.60.40.10">
    <property type="entry name" value="Immunoglobulins"/>
    <property type="match status" value="5"/>
</dbReference>
<accession>A0ABT9D4X3</accession>
<evidence type="ECO:0000256" key="1">
    <source>
        <dbReference type="ARBA" id="ARBA00022737"/>
    </source>
</evidence>
<dbReference type="CDD" id="cd00063">
    <property type="entry name" value="FN3"/>
    <property type="match status" value="5"/>
</dbReference>